<accession>A0A9X1AE83</accession>
<reference evidence="2" key="2">
    <citation type="submission" date="2021-03" db="EMBL/GenBank/DDBJ databases">
        <authorList>
            <person name="Artuso I."/>
            <person name="Turrini P."/>
            <person name="Pirolo M."/>
            <person name="Lugli G.A."/>
            <person name="Ventura M."/>
            <person name="Visca P."/>
        </authorList>
    </citation>
    <scope>NUCLEOTIDE SEQUENCE</scope>
    <source>
        <strain evidence="2">LMG 26462</strain>
    </source>
</reference>
<protein>
    <recommendedName>
        <fullName evidence="4">Lipoprotein</fullName>
    </recommendedName>
</protein>
<dbReference type="Proteomes" id="UP001138921">
    <property type="component" value="Unassembled WGS sequence"/>
</dbReference>
<dbReference type="EMBL" id="JAFLWW010000006">
    <property type="protein sequence ID" value="MBT1158098.1"/>
    <property type="molecule type" value="Genomic_DNA"/>
</dbReference>
<evidence type="ECO:0000313" key="3">
    <source>
        <dbReference type="Proteomes" id="UP001138921"/>
    </source>
</evidence>
<evidence type="ECO:0000313" key="2">
    <source>
        <dbReference type="EMBL" id="MBT1158098.1"/>
    </source>
</evidence>
<feature type="region of interest" description="Disordered" evidence="1">
    <location>
        <begin position="41"/>
        <end position="80"/>
    </location>
</feature>
<evidence type="ECO:0008006" key="4">
    <source>
        <dbReference type="Google" id="ProtNLM"/>
    </source>
</evidence>
<feature type="compositionally biased region" description="Pro residues" evidence="1">
    <location>
        <begin position="71"/>
        <end position="80"/>
    </location>
</feature>
<dbReference type="AlphaFoldDB" id="A0A9X1AE83"/>
<reference evidence="2" key="1">
    <citation type="journal article" date="2021" name="Microorganisms">
        <title>Phylogenomic Reconstruction and Metabolic Potential of the Genus Aminobacter.</title>
        <authorList>
            <person name="Artuso I."/>
            <person name="Turrini P."/>
            <person name="Pirolo M."/>
            <person name="Lugli G.A."/>
            <person name="Ventura M."/>
            <person name="Visca P."/>
        </authorList>
    </citation>
    <scope>NUCLEOTIDE SEQUENCE</scope>
    <source>
        <strain evidence="2">LMG 26462</strain>
    </source>
</reference>
<dbReference type="PROSITE" id="PS51257">
    <property type="entry name" value="PROKAR_LIPOPROTEIN"/>
    <property type="match status" value="1"/>
</dbReference>
<evidence type="ECO:0000256" key="1">
    <source>
        <dbReference type="SAM" id="MobiDB-lite"/>
    </source>
</evidence>
<comment type="caution">
    <text evidence="2">The sequence shown here is derived from an EMBL/GenBank/DDBJ whole genome shotgun (WGS) entry which is preliminary data.</text>
</comment>
<sequence length="80" mass="8702">MSALRNIILAVVAASAVTACQSTEIRRCEWKPKDPRYLQSSNCCDKNDPSSPCHKGSDKPDRPDKPDKPNDPGPNDPIPG</sequence>
<dbReference type="RefSeq" id="WP_214392023.1">
    <property type="nucleotide sequence ID" value="NZ_JAFLWW010000006.1"/>
</dbReference>
<gene>
    <name evidence="2" type="ORF">J1C56_21090</name>
</gene>
<name>A0A9X1AE83_9HYPH</name>
<feature type="compositionally biased region" description="Basic and acidic residues" evidence="1">
    <location>
        <begin position="55"/>
        <end position="70"/>
    </location>
</feature>
<keyword evidence="3" id="KW-1185">Reference proteome</keyword>
<proteinExistence type="predicted"/>
<organism evidence="2 3">
    <name type="scientific">Aminobacter anthyllidis</name>
    <dbReference type="NCBI Taxonomy" id="1035067"/>
    <lineage>
        <taxon>Bacteria</taxon>
        <taxon>Pseudomonadati</taxon>
        <taxon>Pseudomonadota</taxon>
        <taxon>Alphaproteobacteria</taxon>
        <taxon>Hyphomicrobiales</taxon>
        <taxon>Phyllobacteriaceae</taxon>
        <taxon>Aminobacter</taxon>
    </lineage>
</organism>